<gene>
    <name evidence="1" type="ORF">RHMOL_Rhmol13G0174400</name>
</gene>
<name>A0ACC0L8P5_RHOML</name>
<proteinExistence type="predicted"/>
<protein>
    <submittedName>
        <fullName evidence="1">Uncharacterized protein</fullName>
    </submittedName>
</protein>
<dbReference type="Proteomes" id="UP001062846">
    <property type="component" value="Chromosome 13"/>
</dbReference>
<comment type="caution">
    <text evidence="1">The sequence shown here is derived from an EMBL/GenBank/DDBJ whole genome shotgun (WGS) entry which is preliminary data.</text>
</comment>
<evidence type="ECO:0000313" key="1">
    <source>
        <dbReference type="EMBL" id="KAI8524764.1"/>
    </source>
</evidence>
<accession>A0ACC0L8P5</accession>
<organism evidence="1 2">
    <name type="scientific">Rhododendron molle</name>
    <name type="common">Chinese azalea</name>
    <name type="synonym">Azalea mollis</name>
    <dbReference type="NCBI Taxonomy" id="49168"/>
    <lineage>
        <taxon>Eukaryota</taxon>
        <taxon>Viridiplantae</taxon>
        <taxon>Streptophyta</taxon>
        <taxon>Embryophyta</taxon>
        <taxon>Tracheophyta</taxon>
        <taxon>Spermatophyta</taxon>
        <taxon>Magnoliopsida</taxon>
        <taxon>eudicotyledons</taxon>
        <taxon>Gunneridae</taxon>
        <taxon>Pentapetalae</taxon>
        <taxon>asterids</taxon>
        <taxon>Ericales</taxon>
        <taxon>Ericaceae</taxon>
        <taxon>Ericoideae</taxon>
        <taxon>Rhodoreae</taxon>
        <taxon>Rhododendron</taxon>
    </lineage>
</organism>
<dbReference type="EMBL" id="CM046400">
    <property type="protein sequence ID" value="KAI8524764.1"/>
    <property type="molecule type" value="Genomic_DNA"/>
</dbReference>
<reference evidence="1" key="1">
    <citation type="submission" date="2022-02" db="EMBL/GenBank/DDBJ databases">
        <title>Plant Genome Project.</title>
        <authorList>
            <person name="Zhang R.-G."/>
        </authorList>
    </citation>
    <scope>NUCLEOTIDE SEQUENCE</scope>
    <source>
        <strain evidence="1">AT1</strain>
    </source>
</reference>
<keyword evidence="2" id="KW-1185">Reference proteome</keyword>
<evidence type="ECO:0000313" key="2">
    <source>
        <dbReference type="Proteomes" id="UP001062846"/>
    </source>
</evidence>
<sequence length="80" mass="8891">MQNDGVCSLCNSKDESHQHLFFDCPFSTVVWHSLVAKNRVQGLSNNLGETLNWYCSNVTGIGLTSTTLKCTFATTVYGLW</sequence>